<organism evidence="1 2">
    <name type="scientific">Pseudonocardia charpentierae</name>
    <dbReference type="NCBI Taxonomy" id="3075545"/>
    <lineage>
        <taxon>Bacteria</taxon>
        <taxon>Bacillati</taxon>
        <taxon>Actinomycetota</taxon>
        <taxon>Actinomycetes</taxon>
        <taxon>Pseudonocardiales</taxon>
        <taxon>Pseudonocardiaceae</taxon>
        <taxon>Pseudonocardia</taxon>
    </lineage>
</organism>
<evidence type="ECO:0000313" key="2">
    <source>
        <dbReference type="Proteomes" id="UP001183202"/>
    </source>
</evidence>
<name>A0ABU2NHQ9_9PSEU</name>
<sequence>MRTAGFDRRRGRCGSTVSTCLVVVAVLGAAVITACAPAGEARRDPVSVSASVPSPVPASFAGLSLFGAAGNPWTRTVARDAPVDPDSRRYVDRMAGSYLVASVRGWTVPVYSADEATPRFDVAATASWAKSGAGVARVPIPERARPDPLDDGHMAVVDPGAGCVYEFWRARRSGQGWVADWVNALPTNSDGVYPDGGGTRAGGFSVVAGLIWPDEIARGYIGHALVFAYPYTRADVFVAPATHTDGRTRADDALPLGARLRLDPALDLDRLDLSQGARTIARALQEFGMILGDTSGGFTLYAAHPQAYGQADPYGGALGDGTWADLRQIPLARMQVMSLGSATSSVSSSGANRCNNRR</sequence>
<comment type="caution">
    <text evidence="1">The sequence shown here is derived from an EMBL/GenBank/DDBJ whole genome shotgun (WGS) entry which is preliminary data.</text>
</comment>
<accession>A0ABU2NHQ9</accession>
<protein>
    <submittedName>
        <fullName evidence="1">Uncharacterized protein</fullName>
    </submittedName>
</protein>
<dbReference type="Proteomes" id="UP001183202">
    <property type="component" value="Unassembled WGS sequence"/>
</dbReference>
<proteinExistence type="predicted"/>
<dbReference type="RefSeq" id="WP_311560014.1">
    <property type="nucleotide sequence ID" value="NZ_JAVREJ010000034.1"/>
</dbReference>
<evidence type="ECO:0000313" key="1">
    <source>
        <dbReference type="EMBL" id="MDT0353501.1"/>
    </source>
</evidence>
<keyword evidence="2" id="KW-1185">Reference proteome</keyword>
<dbReference type="EMBL" id="JAVREJ010000034">
    <property type="protein sequence ID" value="MDT0353501.1"/>
    <property type="molecule type" value="Genomic_DNA"/>
</dbReference>
<gene>
    <name evidence="1" type="ORF">RM445_28805</name>
</gene>
<reference evidence="2" key="1">
    <citation type="submission" date="2023-07" db="EMBL/GenBank/DDBJ databases">
        <title>30 novel species of actinomycetes from the DSMZ collection.</title>
        <authorList>
            <person name="Nouioui I."/>
        </authorList>
    </citation>
    <scope>NUCLEOTIDE SEQUENCE [LARGE SCALE GENOMIC DNA]</scope>
    <source>
        <strain evidence="2">DSM 45834</strain>
    </source>
</reference>
<dbReference type="PROSITE" id="PS51257">
    <property type="entry name" value="PROKAR_LIPOPROTEIN"/>
    <property type="match status" value="1"/>
</dbReference>